<dbReference type="InParanoid" id="A0A1X2HQD7"/>
<evidence type="ECO:0000256" key="3">
    <source>
        <dbReference type="ARBA" id="ARBA00022741"/>
    </source>
</evidence>
<dbReference type="GO" id="GO:0004674">
    <property type="term" value="F:protein serine/threonine kinase activity"/>
    <property type="evidence" value="ECO:0007669"/>
    <property type="project" value="UniProtKB-EC"/>
</dbReference>
<dbReference type="EMBL" id="MCGN01000002">
    <property type="protein sequence ID" value="ORZ01578.1"/>
    <property type="molecule type" value="Genomic_DNA"/>
</dbReference>
<dbReference type="GO" id="GO:0005829">
    <property type="term" value="C:cytosol"/>
    <property type="evidence" value="ECO:0007669"/>
    <property type="project" value="TreeGrafter"/>
</dbReference>
<keyword evidence="4 7" id="KW-0418">Kinase</keyword>
<keyword evidence="5" id="KW-0067">ATP-binding</keyword>
<dbReference type="AlphaFoldDB" id="A0A1X2HQD7"/>
<dbReference type="Gene3D" id="1.10.510.10">
    <property type="entry name" value="Transferase(Phosphotransferase) domain 1"/>
    <property type="match status" value="1"/>
</dbReference>
<organism evidence="7 8">
    <name type="scientific">Syncephalastrum racemosum</name>
    <name type="common">Filamentous fungus</name>
    <dbReference type="NCBI Taxonomy" id="13706"/>
    <lineage>
        <taxon>Eukaryota</taxon>
        <taxon>Fungi</taxon>
        <taxon>Fungi incertae sedis</taxon>
        <taxon>Mucoromycota</taxon>
        <taxon>Mucoromycotina</taxon>
        <taxon>Mucoromycetes</taxon>
        <taxon>Mucorales</taxon>
        <taxon>Syncephalastraceae</taxon>
        <taxon>Syncephalastrum</taxon>
    </lineage>
</organism>
<name>A0A1X2HQD7_SYNRA</name>
<keyword evidence="2" id="KW-0808">Transferase</keyword>
<dbReference type="SUPFAM" id="SSF56112">
    <property type="entry name" value="Protein kinase-like (PK-like)"/>
    <property type="match status" value="1"/>
</dbReference>
<dbReference type="OrthoDB" id="10252171at2759"/>
<dbReference type="GO" id="GO:0000407">
    <property type="term" value="C:phagophore assembly site"/>
    <property type="evidence" value="ECO:0007669"/>
    <property type="project" value="TreeGrafter"/>
</dbReference>
<dbReference type="GO" id="GO:0010506">
    <property type="term" value="P:regulation of autophagy"/>
    <property type="evidence" value="ECO:0007669"/>
    <property type="project" value="InterPro"/>
</dbReference>
<dbReference type="GO" id="GO:0005524">
    <property type="term" value="F:ATP binding"/>
    <property type="evidence" value="ECO:0007669"/>
    <property type="project" value="UniProtKB-KW"/>
</dbReference>
<evidence type="ECO:0000313" key="7">
    <source>
        <dbReference type="EMBL" id="ORZ01578.1"/>
    </source>
</evidence>
<dbReference type="Pfam" id="PF00069">
    <property type="entry name" value="Pkinase"/>
    <property type="match status" value="1"/>
</dbReference>
<dbReference type="PANTHER" id="PTHR24348:SF22">
    <property type="entry name" value="NON-SPECIFIC SERINE_THREONINE PROTEIN KINASE"/>
    <property type="match status" value="1"/>
</dbReference>
<evidence type="ECO:0000256" key="1">
    <source>
        <dbReference type="ARBA" id="ARBA00012513"/>
    </source>
</evidence>
<dbReference type="EC" id="2.7.11.1" evidence="1"/>
<sequence>MDAAKESELSKTCPESILFIFYQILLGLNHLHSLKPLIIHGEELCTYPIQPANILLSGNSDFPHVVVGDLGVSVPKNEAARLPSCGSVAYHSPERIDQRFGTLDEKCDVWSAGVIFYQMITSQYPFGHDSHAKLRRNILEWEPPFHGSIWQEIDSIRTMSQSLLRKNSAERPTVREAVQHECFWLIGDIQGKHVRVIESDCKEKVLWETWDDAYTLGKWNTMLEDIEGTRAMYRKLYRDVQPNGEPLKFANGENQVSRQ</sequence>
<dbReference type="STRING" id="13706.A0A1X2HQD7"/>
<feature type="domain" description="Protein kinase" evidence="6">
    <location>
        <begin position="1"/>
        <end position="183"/>
    </location>
</feature>
<dbReference type="Proteomes" id="UP000242180">
    <property type="component" value="Unassembled WGS sequence"/>
</dbReference>
<evidence type="ECO:0000313" key="8">
    <source>
        <dbReference type="Proteomes" id="UP000242180"/>
    </source>
</evidence>
<evidence type="ECO:0000256" key="5">
    <source>
        <dbReference type="ARBA" id="ARBA00022840"/>
    </source>
</evidence>
<evidence type="ECO:0000256" key="4">
    <source>
        <dbReference type="ARBA" id="ARBA00022777"/>
    </source>
</evidence>
<keyword evidence="8" id="KW-1185">Reference proteome</keyword>
<dbReference type="GO" id="GO:0016020">
    <property type="term" value="C:membrane"/>
    <property type="evidence" value="ECO:0007669"/>
    <property type="project" value="TreeGrafter"/>
</dbReference>
<dbReference type="GO" id="GO:0000045">
    <property type="term" value="P:autophagosome assembly"/>
    <property type="evidence" value="ECO:0007669"/>
    <property type="project" value="TreeGrafter"/>
</dbReference>
<dbReference type="PROSITE" id="PS50011">
    <property type="entry name" value="PROTEIN_KINASE_DOM"/>
    <property type="match status" value="1"/>
</dbReference>
<evidence type="ECO:0000259" key="6">
    <source>
        <dbReference type="PROSITE" id="PS50011"/>
    </source>
</evidence>
<dbReference type="SMART" id="SM00220">
    <property type="entry name" value="S_TKc"/>
    <property type="match status" value="1"/>
</dbReference>
<evidence type="ECO:0000256" key="2">
    <source>
        <dbReference type="ARBA" id="ARBA00022679"/>
    </source>
</evidence>
<keyword evidence="3" id="KW-0547">Nucleotide-binding</keyword>
<dbReference type="InterPro" id="IPR000719">
    <property type="entry name" value="Prot_kinase_dom"/>
</dbReference>
<comment type="caution">
    <text evidence="7">The sequence shown here is derived from an EMBL/GenBank/DDBJ whole genome shotgun (WGS) entry which is preliminary data.</text>
</comment>
<gene>
    <name evidence="7" type="ORF">BCR43DRAFT_487150</name>
</gene>
<proteinExistence type="predicted"/>
<reference evidence="7 8" key="1">
    <citation type="submission" date="2016-07" db="EMBL/GenBank/DDBJ databases">
        <title>Pervasive Adenine N6-methylation of Active Genes in Fungi.</title>
        <authorList>
            <consortium name="DOE Joint Genome Institute"/>
            <person name="Mondo S.J."/>
            <person name="Dannebaum R.O."/>
            <person name="Kuo R.C."/>
            <person name="Labutti K."/>
            <person name="Haridas S."/>
            <person name="Kuo A."/>
            <person name="Salamov A."/>
            <person name="Ahrendt S.R."/>
            <person name="Lipzen A."/>
            <person name="Sullivan W."/>
            <person name="Andreopoulos W.B."/>
            <person name="Clum A."/>
            <person name="Lindquist E."/>
            <person name="Daum C."/>
            <person name="Ramamoorthy G.K."/>
            <person name="Gryganskyi A."/>
            <person name="Culley D."/>
            <person name="Magnuson J.K."/>
            <person name="James T.Y."/>
            <person name="O'Malley M.A."/>
            <person name="Stajich J.E."/>
            <person name="Spatafora J.W."/>
            <person name="Visel A."/>
            <person name="Grigoriev I.V."/>
        </authorList>
    </citation>
    <scope>NUCLEOTIDE SEQUENCE [LARGE SCALE GENOMIC DNA]</scope>
    <source>
        <strain evidence="7 8">NRRL 2496</strain>
    </source>
</reference>
<dbReference type="InterPro" id="IPR045269">
    <property type="entry name" value="Atg1-like"/>
</dbReference>
<dbReference type="GO" id="GO:0005776">
    <property type="term" value="C:autophagosome"/>
    <property type="evidence" value="ECO:0007669"/>
    <property type="project" value="TreeGrafter"/>
</dbReference>
<accession>A0A1X2HQD7</accession>
<dbReference type="InterPro" id="IPR011009">
    <property type="entry name" value="Kinase-like_dom_sf"/>
</dbReference>
<protein>
    <recommendedName>
        <fullName evidence="1">non-specific serine/threonine protein kinase</fullName>
        <ecNumber evidence="1">2.7.11.1</ecNumber>
    </recommendedName>
</protein>
<dbReference type="PANTHER" id="PTHR24348">
    <property type="entry name" value="SERINE/THREONINE-PROTEIN KINASE UNC-51-RELATED"/>
    <property type="match status" value="1"/>
</dbReference>